<keyword evidence="1" id="KW-0812">Transmembrane</keyword>
<dbReference type="RefSeq" id="WP_120367594.1">
    <property type="nucleotide sequence ID" value="NZ_RAXZ01000011.1"/>
</dbReference>
<dbReference type="EMBL" id="RAXZ01000011">
    <property type="protein sequence ID" value="RKG52370.1"/>
    <property type="molecule type" value="Genomic_DNA"/>
</dbReference>
<evidence type="ECO:0000313" key="2">
    <source>
        <dbReference type="EMBL" id="RKG52370.1"/>
    </source>
</evidence>
<evidence type="ECO:0000313" key="3">
    <source>
        <dbReference type="Proteomes" id="UP000281084"/>
    </source>
</evidence>
<accession>A0A3A8GAK0</accession>
<keyword evidence="1" id="KW-1133">Transmembrane helix</keyword>
<sequence>MMKQQKSKFYNQHGFTLLESLIGLLVFSIVILGSGAAISKMLVSQKDLNSNFIIINVMQTKLQNALSSSSGSNICDSINKDSFVLASKTYYTACASEKITLNDSEIEWPVLAVSTSQTEAQTCADGTVSDNCYIVGR</sequence>
<evidence type="ECO:0000256" key="1">
    <source>
        <dbReference type="SAM" id="Phobius"/>
    </source>
</evidence>
<dbReference type="AlphaFoldDB" id="A0A3A8GAK0"/>
<name>A0A3A8GAK0_9GAMM</name>
<organism evidence="2 3">
    <name type="scientific">Acinetobacter cumulans</name>
    <dbReference type="NCBI Taxonomy" id="2136182"/>
    <lineage>
        <taxon>Bacteria</taxon>
        <taxon>Pseudomonadati</taxon>
        <taxon>Pseudomonadota</taxon>
        <taxon>Gammaproteobacteria</taxon>
        <taxon>Moraxellales</taxon>
        <taxon>Moraxellaceae</taxon>
        <taxon>Acinetobacter</taxon>
    </lineage>
</organism>
<feature type="transmembrane region" description="Helical" evidence="1">
    <location>
        <begin position="21"/>
        <end position="43"/>
    </location>
</feature>
<reference evidence="2 3" key="1">
    <citation type="submission" date="2018-09" db="EMBL/GenBank/DDBJ databases">
        <title>The draft genome of Acinetobacter spp. strains.</title>
        <authorList>
            <person name="Qin J."/>
            <person name="Feng Y."/>
            <person name="Zong Z."/>
        </authorList>
    </citation>
    <scope>NUCLEOTIDE SEQUENCE [LARGE SCALE GENOMIC DNA]</scope>
    <source>
        <strain evidence="2 3">WCHAc060002</strain>
    </source>
</reference>
<comment type="caution">
    <text evidence="2">The sequence shown here is derived from an EMBL/GenBank/DDBJ whole genome shotgun (WGS) entry which is preliminary data.</text>
</comment>
<dbReference type="Proteomes" id="UP000281084">
    <property type="component" value="Unassembled WGS sequence"/>
</dbReference>
<dbReference type="NCBIfam" id="TIGR02532">
    <property type="entry name" value="IV_pilin_GFxxxE"/>
    <property type="match status" value="1"/>
</dbReference>
<keyword evidence="1" id="KW-0472">Membrane</keyword>
<dbReference type="InterPro" id="IPR012902">
    <property type="entry name" value="N_methyl_site"/>
</dbReference>
<dbReference type="Pfam" id="PF07963">
    <property type="entry name" value="N_methyl"/>
    <property type="match status" value="1"/>
</dbReference>
<protein>
    <submittedName>
        <fullName evidence="2">Type II secretion system protein</fullName>
    </submittedName>
</protein>
<proteinExistence type="predicted"/>
<gene>
    <name evidence="2" type="ORF">D7V64_09885</name>
</gene>